<evidence type="ECO:0000313" key="3">
    <source>
        <dbReference type="Proteomes" id="UP001430356"/>
    </source>
</evidence>
<feature type="transmembrane region" description="Helical" evidence="1">
    <location>
        <begin position="12"/>
        <end position="32"/>
    </location>
</feature>
<feature type="transmembrane region" description="Helical" evidence="1">
    <location>
        <begin position="114"/>
        <end position="139"/>
    </location>
</feature>
<dbReference type="Pfam" id="PF07344">
    <property type="entry name" value="Amastin"/>
    <property type="match status" value="1"/>
</dbReference>
<feature type="transmembrane region" description="Helical" evidence="1">
    <location>
        <begin position="87"/>
        <end position="107"/>
    </location>
</feature>
<keyword evidence="1" id="KW-0812">Transmembrane</keyword>
<keyword evidence="1" id="KW-0472">Membrane</keyword>
<dbReference type="PROSITE" id="PS51257">
    <property type="entry name" value="PROKAR_LIPOPROTEIN"/>
    <property type="match status" value="1"/>
</dbReference>
<dbReference type="EMBL" id="JAECZO010000002">
    <property type="protein sequence ID" value="KAK7200009.1"/>
    <property type="molecule type" value="Genomic_DNA"/>
</dbReference>
<dbReference type="AlphaFoldDB" id="A0AAW0F461"/>
<keyword evidence="3" id="KW-1185">Reference proteome</keyword>
<dbReference type="Proteomes" id="UP001430356">
    <property type="component" value="Unassembled WGS sequence"/>
</dbReference>
<dbReference type="PANTHER" id="PTHR33297">
    <property type="entry name" value="AMASTIN-LIKE SURFACE PROTEIN-LIKE PROTEIN-RELATED"/>
    <property type="match status" value="1"/>
</dbReference>
<organism evidence="2 3">
    <name type="scientific">Novymonas esmeraldas</name>
    <dbReference type="NCBI Taxonomy" id="1808958"/>
    <lineage>
        <taxon>Eukaryota</taxon>
        <taxon>Discoba</taxon>
        <taxon>Euglenozoa</taxon>
        <taxon>Kinetoplastea</taxon>
        <taxon>Metakinetoplastina</taxon>
        <taxon>Trypanosomatida</taxon>
        <taxon>Trypanosomatidae</taxon>
        <taxon>Novymonas</taxon>
    </lineage>
</organism>
<evidence type="ECO:0000313" key="2">
    <source>
        <dbReference type="EMBL" id="KAK7200009.1"/>
    </source>
</evidence>
<accession>A0AAW0F461</accession>
<feature type="transmembrane region" description="Helical" evidence="1">
    <location>
        <begin position="174"/>
        <end position="195"/>
    </location>
</feature>
<proteinExistence type="predicted"/>
<protein>
    <submittedName>
        <fullName evidence="2">Surface protein amastin</fullName>
    </submittedName>
</protein>
<name>A0AAW0F461_9TRYP</name>
<keyword evidence="1" id="KW-1133">Transmembrane helix</keyword>
<sequence>MGFETLRDCMGVAQNTLCSCIVFVLLITSAPISQFRGKGIGSGTGASKLTCVTVWGVKNDCNTNDYDHRPAGMACGRAKQLFQASEAFYIISVIVALLATIMSSVFFMGIRMRVMLYVVAAAEVVFALIPWACMTAIWYSNYCGGSGVTIDPTIGKADGVPFGKVLRDSFVTSAGYGLTVAAWCIQVITLVLLFVL</sequence>
<gene>
    <name evidence="2" type="ORF">NESM_000050200</name>
</gene>
<dbReference type="InterPro" id="IPR009944">
    <property type="entry name" value="Amastin"/>
</dbReference>
<dbReference type="PANTHER" id="PTHR33297:SF4">
    <property type="entry name" value="AMASTIN"/>
    <property type="match status" value="1"/>
</dbReference>
<comment type="caution">
    <text evidence="2">The sequence shown here is derived from an EMBL/GenBank/DDBJ whole genome shotgun (WGS) entry which is preliminary data.</text>
</comment>
<evidence type="ECO:0000256" key="1">
    <source>
        <dbReference type="SAM" id="Phobius"/>
    </source>
</evidence>
<reference evidence="2 3" key="1">
    <citation type="journal article" date="2021" name="MBio">
        <title>A New Model Trypanosomatid, Novymonas esmeraldas: Genomic Perception of Its 'Candidatus Pandoraea novymonadis' Endosymbiont.</title>
        <authorList>
            <person name="Zakharova A."/>
            <person name="Saura A."/>
            <person name="Butenko A."/>
            <person name="Podesvova L."/>
            <person name="Warmusova S."/>
            <person name="Kostygov A.Y."/>
            <person name="Nenarokova A."/>
            <person name="Lukes J."/>
            <person name="Opperdoes F.R."/>
            <person name="Yurchenko V."/>
        </authorList>
    </citation>
    <scope>NUCLEOTIDE SEQUENCE [LARGE SCALE GENOMIC DNA]</scope>
    <source>
        <strain evidence="2 3">E262AT.01</strain>
    </source>
</reference>